<dbReference type="AlphaFoldDB" id="A0AAD1YFJ8"/>
<dbReference type="Proteomes" id="UP001189143">
    <property type="component" value="Unassembled WGS sequence"/>
</dbReference>
<dbReference type="EMBL" id="CAMTCP010000221">
    <property type="protein sequence ID" value="CAI3590873.1"/>
    <property type="molecule type" value="Genomic_DNA"/>
</dbReference>
<dbReference type="RefSeq" id="WP_317049352.1">
    <property type="nucleotide sequence ID" value="NZ_CAMRXC010000188.1"/>
</dbReference>
<gene>
    <name evidence="1" type="ORF">CNEO2_290030</name>
</gene>
<name>A0AAD1YFJ8_9CLOT</name>
<evidence type="ECO:0000313" key="2">
    <source>
        <dbReference type="Proteomes" id="UP001189143"/>
    </source>
</evidence>
<proteinExistence type="predicted"/>
<comment type="caution">
    <text evidence="1">The sequence shown here is derived from an EMBL/GenBank/DDBJ whole genome shotgun (WGS) entry which is preliminary data.</text>
</comment>
<reference evidence="1" key="1">
    <citation type="submission" date="2022-10" db="EMBL/GenBank/DDBJ databases">
        <authorList>
            <person name="Aires J."/>
            <person name="Mesa V."/>
        </authorList>
    </citation>
    <scope>NUCLEOTIDE SEQUENCE</scope>
    <source>
        <strain evidence="1">Clostridium neonatale JD116</strain>
    </source>
</reference>
<evidence type="ECO:0000313" key="1">
    <source>
        <dbReference type="EMBL" id="CAI3590873.1"/>
    </source>
</evidence>
<sequence>MEVYKVEQLKADIKKEILEELKKDNENIKILKSEGIMNFLKCKKTKFEEVVNNKFYKLPVVKIGRTYYSTEKQLVKYLELSDNQYENYRNNILRNSNKSDNYGVVLTKDQLKEMFNMCEKKFSKFIQSNQLPCRVIGDSCNTTSRALQNWFFANEGKEIDIKY</sequence>
<accession>A0AAD1YFJ8</accession>
<protein>
    <submittedName>
        <fullName evidence="1">Uncharacterized protein</fullName>
    </submittedName>
</protein>
<organism evidence="1 2">
    <name type="scientific">Clostridium neonatale</name>
    <dbReference type="NCBI Taxonomy" id="137838"/>
    <lineage>
        <taxon>Bacteria</taxon>
        <taxon>Bacillati</taxon>
        <taxon>Bacillota</taxon>
        <taxon>Clostridia</taxon>
        <taxon>Eubacteriales</taxon>
        <taxon>Clostridiaceae</taxon>
        <taxon>Clostridium</taxon>
    </lineage>
</organism>